<dbReference type="PANTHER" id="PTHR43737:SF1">
    <property type="entry name" value="DUF1501 DOMAIN-CONTAINING PROTEIN"/>
    <property type="match status" value="1"/>
</dbReference>
<dbReference type="Proteomes" id="UP000243502">
    <property type="component" value="Chromosome 2"/>
</dbReference>
<sequence length="386" mass="40349">MLTRRSFVRIAAAGAGAMLVAPQIVFARAATDRRFVFVIQRGAADGLNIVVPYADPAYATLRGALAVDTSASTKLDGTFALHPSLVQIGQMYGRREALFVHAVASPYRDRSHFDGQNVLETGGSSAYQVKDGWLNRLVGMMPGAASTTHENAIAFAPTVPMALRGASNVASYAPSGLPQAPDDLLTRVSQLYEQDAQLRPLWESAMAARGLAGDAGARQDPASLGKLAAGFLSREDGPRIAMIETGGWDTHSAQMPRLAAQLKALDTMLAALRDGLGPAWSKTTVLVATEFGRTAAANGTGGTDHGTASVAMVIGGAVAGGRVVADWPGLRQGDLYQARDLKPTASLDSLITGVASESLGLDPHRTSRTLFAQAGSVQPMTGLIRV</sequence>
<dbReference type="InterPro" id="IPR006311">
    <property type="entry name" value="TAT_signal"/>
</dbReference>
<dbReference type="EMBL" id="CP026112">
    <property type="protein sequence ID" value="AUT61335.1"/>
    <property type="molecule type" value="Genomic_DNA"/>
</dbReference>
<protein>
    <submittedName>
        <fullName evidence="2">DUF1501 domain-containing protein</fullName>
    </submittedName>
</protein>
<feature type="signal peptide" evidence="1">
    <location>
        <begin position="1"/>
        <end position="27"/>
    </location>
</feature>
<evidence type="ECO:0000313" key="3">
    <source>
        <dbReference type="Proteomes" id="UP000243502"/>
    </source>
</evidence>
<evidence type="ECO:0000313" key="2">
    <source>
        <dbReference type="EMBL" id="AUT61335.1"/>
    </source>
</evidence>
<organism evidence="2 3">
    <name type="scientific">Paraburkholderia terrae</name>
    <dbReference type="NCBI Taxonomy" id="311230"/>
    <lineage>
        <taxon>Bacteria</taxon>
        <taxon>Pseudomonadati</taxon>
        <taxon>Pseudomonadota</taxon>
        <taxon>Betaproteobacteria</taxon>
        <taxon>Burkholderiales</taxon>
        <taxon>Burkholderiaceae</taxon>
        <taxon>Paraburkholderia</taxon>
    </lineage>
</organism>
<accession>A0A2I8EP26</accession>
<feature type="chain" id="PRO_5014369577" evidence="1">
    <location>
        <begin position="28"/>
        <end position="386"/>
    </location>
</feature>
<dbReference type="PROSITE" id="PS51318">
    <property type="entry name" value="TAT"/>
    <property type="match status" value="1"/>
</dbReference>
<dbReference type="AlphaFoldDB" id="A0A2I8EP26"/>
<dbReference type="InterPro" id="IPR010869">
    <property type="entry name" value="DUF1501"/>
</dbReference>
<keyword evidence="1" id="KW-0732">Signal</keyword>
<gene>
    <name evidence="2" type="ORF">C2L65_16485</name>
</gene>
<name>A0A2I8EP26_9BURK</name>
<dbReference type="PANTHER" id="PTHR43737">
    <property type="entry name" value="BLL7424 PROTEIN"/>
    <property type="match status" value="1"/>
</dbReference>
<dbReference type="OrthoDB" id="9779968at2"/>
<dbReference type="KEGG" id="pter:C2L65_16485"/>
<proteinExistence type="predicted"/>
<reference evidence="2 3" key="1">
    <citation type="submission" date="2018-01" db="EMBL/GenBank/DDBJ databases">
        <title>Species boundaries and ecological features among Paraburkholderia terrae DSMZ17804T, P. hospita DSMZ17164T and P. caribensis DSMZ13236T.</title>
        <authorList>
            <person name="Pratama A.A."/>
        </authorList>
    </citation>
    <scope>NUCLEOTIDE SEQUENCE [LARGE SCALE GENOMIC DNA]</scope>
    <source>
        <strain evidence="2 3">DSM 17804</strain>
    </source>
</reference>
<dbReference type="RefSeq" id="WP_042304343.1">
    <property type="nucleotide sequence ID" value="NZ_CP026112.1"/>
</dbReference>
<evidence type="ECO:0000256" key="1">
    <source>
        <dbReference type="SAM" id="SignalP"/>
    </source>
</evidence>
<dbReference type="Pfam" id="PF07394">
    <property type="entry name" value="DUF1501"/>
    <property type="match status" value="1"/>
</dbReference>